<feature type="transmembrane region" description="Helical" evidence="1">
    <location>
        <begin position="26"/>
        <end position="48"/>
    </location>
</feature>
<name>X1ICQ7_9ZZZZ</name>
<keyword evidence="1" id="KW-0472">Membrane</keyword>
<proteinExistence type="predicted"/>
<dbReference type="AlphaFoldDB" id="X1ICQ7"/>
<comment type="caution">
    <text evidence="2">The sequence shown here is derived from an EMBL/GenBank/DDBJ whole genome shotgun (WGS) entry which is preliminary data.</text>
</comment>
<sequence length="129" mass="13961">MGDDIRTRLAIANQTRGSTSRAIINLHGFAVGANAVVWSSLIVAYISIGGALPLLVIIGSVVSAISIGLWRLYVQYLDNQIASLYPEIVLYEAMLPATPRLTGIRHHLAFNCQSLRGIFTANLTPEQQA</sequence>
<dbReference type="EMBL" id="BARU01034454">
    <property type="protein sequence ID" value="GAH63909.1"/>
    <property type="molecule type" value="Genomic_DNA"/>
</dbReference>
<organism evidence="2">
    <name type="scientific">marine sediment metagenome</name>
    <dbReference type="NCBI Taxonomy" id="412755"/>
    <lineage>
        <taxon>unclassified sequences</taxon>
        <taxon>metagenomes</taxon>
        <taxon>ecological metagenomes</taxon>
    </lineage>
</organism>
<reference evidence="2" key="1">
    <citation type="journal article" date="2014" name="Front. Microbiol.">
        <title>High frequency of phylogenetically diverse reductive dehalogenase-homologous genes in deep subseafloor sedimentary metagenomes.</title>
        <authorList>
            <person name="Kawai M."/>
            <person name="Futagami T."/>
            <person name="Toyoda A."/>
            <person name="Takaki Y."/>
            <person name="Nishi S."/>
            <person name="Hori S."/>
            <person name="Arai W."/>
            <person name="Tsubouchi T."/>
            <person name="Morono Y."/>
            <person name="Uchiyama I."/>
            <person name="Ito T."/>
            <person name="Fujiyama A."/>
            <person name="Inagaki F."/>
            <person name="Takami H."/>
        </authorList>
    </citation>
    <scope>NUCLEOTIDE SEQUENCE</scope>
    <source>
        <strain evidence="2">Expedition CK06-06</strain>
    </source>
</reference>
<evidence type="ECO:0000313" key="2">
    <source>
        <dbReference type="EMBL" id="GAH63909.1"/>
    </source>
</evidence>
<keyword evidence="1" id="KW-0812">Transmembrane</keyword>
<keyword evidence="1" id="KW-1133">Transmembrane helix</keyword>
<accession>X1ICQ7</accession>
<feature type="non-terminal residue" evidence="2">
    <location>
        <position position="129"/>
    </location>
</feature>
<protein>
    <submittedName>
        <fullName evidence="2">Uncharacterized protein</fullName>
    </submittedName>
</protein>
<evidence type="ECO:0000256" key="1">
    <source>
        <dbReference type="SAM" id="Phobius"/>
    </source>
</evidence>
<feature type="transmembrane region" description="Helical" evidence="1">
    <location>
        <begin position="54"/>
        <end position="74"/>
    </location>
</feature>
<gene>
    <name evidence="2" type="ORF">S03H2_54091</name>
</gene>